<dbReference type="Proteomes" id="UP000282613">
    <property type="component" value="Unassembled WGS sequence"/>
</dbReference>
<dbReference type="InterPro" id="IPR004038">
    <property type="entry name" value="Ribosomal_eL8/eL30/eS12/Gad45"/>
</dbReference>
<dbReference type="GO" id="GO:1990904">
    <property type="term" value="C:ribonucleoprotein complex"/>
    <property type="evidence" value="ECO:0007669"/>
    <property type="project" value="TreeGrafter"/>
</dbReference>
<feature type="region of interest" description="Disordered" evidence="1">
    <location>
        <begin position="82"/>
        <end position="116"/>
    </location>
</feature>
<evidence type="ECO:0000313" key="4">
    <source>
        <dbReference type="Proteomes" id="UP000282613"/>
    </source>
</evidence>
<dbReference type="GO" id="GO:0005739">
    <property type="term" value="C:mitochondrion"/>
    <property type="evidence" value="ECO:0007669"/>
    <property type="project" value="TreeGrafter"/>
</dbReference>
<dbReference type="WBParaSite" id="TASK_0000033601-mRNA-1">
    <property type="protein sequence ID" value="TASK_0000033601-mRNA-1"/>
    <property type="gene ID" value="TASK_0000033601"/>
</dbReference>
<reference evidence="3 4" key="2">
    <citation type="submission" date="2018-11" db="EMBL/GenBank/DDBJ databases">
        <authorList>
            <consortium name="Pathogen Informatics"/>
        </authorList>
    </citation>
    <scope>NUCLEOTIDE SEQUENCE [LARGE SCALE GENOMIC DNA]</scope>
</reference>
<feature type="compositionally biased region" description="Basic and acidic residues" evidence="1">
    <location>
        <begin position="291"/>
        <end position="302"/>
    </location>
</feature>
<dbReference type="PANTHER" id="PTHR13284">
    <property type="entry name" value="GH01354P"/>
    <property type="match status" value="1"/>
</dbReference>
<dbReference type="EMBL" id="UYRS01000040">
    <property type="protein sequence ID" value="VDK20703.1"/>
    <property type="molecule type" value="Genomic_DNA"/>
</dbReference>
<dbReference type="GO" id="GO:0003730">
    <property type="term" value="F:mRNA 3'-UTR binding"/>
    <property type="evidence" value="ECO:0007669"/>
    <property type="project" value="TreeGrafter"/>
</dbReference>
<dbReference type="InterPro" id="IPR029064">
    <property type="entry name" value="Ribosomal_eL30-like_sf"/>
</dbReference>
<dbReference type="OrthoDB" id="263617at2759"/>
<evidence type="ECO:0000313" key="3">
    <source>
        <dbReference type="EMBL" id="VDK20703.1"/>
    </source>
</evidence>
<accession>A0A0R3VT05</accession>
<feature type="compositionally biased region" description="Polar residues" evidence="1">
    <location>
        <begin position="276"/>
        <end position="288"/>
    </location>
</feature>
<gene>
    <name evidence="3" type="ORF">TASK_LOCUS337</name>
</gene>
<dbReference type="SUPFAM" id="SSF55315">
    <property type="entry name" value="L30e-like"/>
    <property type="match status" value="1"/>
</dbReference>
<dbReference type="Gene3D" id="3.30.1330.30">
    <property type="match status" value="1"/>
</dbReference>
<dbReference type="InterPro" id="IPR040051">
    <property type="entry name" value="SECISBP2"/>
</dbReference>
<reference evidence="5" key="1">
    <citation type="submission" date="2017-02" db="UniProtKB">
        <authorList>
            <consortium name="WormBaseParasite"/>
        </authorList>
    </citation>
    <scope>IDENTIFICATION</scope>
</reference>
<feature type="region of interest" description="Disordered" evidence="1">
    <location>
        <begin position="385"/>
        <end position="405"/>
    </location>
</feature>
<evidence type="ECO:0000259" key="2">
    <source>
        <dbReference type="Pfam" id="PF01248"/>
    </source>
</evidence>
<proteinExistence type="predicted"/>
<dbReference type="GO" id="GO:0043021">
    <property type="term" value="F:ribonucleoprotein complex binding"/>
    <property type="evidence" value="ECO:0007669"/>
    <property type="project" value="TreeGrafter"/>
</dbReference>
<dbReference type="GO" id="GO:0035368">
    <property type="term" value="F:selenocysteine insertion sequence binding"/>
    <property type="evidence" value="ECO:0007669"/>
    <property type="project" value="InterPro"/>
</dbReference>
<sequence>MNFPYAEPHCPSVPLQQYIVTTHFSGQPYTCNPPNWYLQPTVYPLPAAECYLPLLFSGVGMNNSNPHMPSSRQTKEIELHVPSSRTSKLEQLRTNNVSDENNSRTHKIPPKSRAPAMLPILNPKAGLPHGSQSDALTLPSSASFPRVHGAGGRSSCTSTGTTNVESLQNHSCWVKTSEAALFDKLSKNDSTLTSKTIVSQEQIECPGLARRVNEASDEQRCIDDITDHLSQRLRLGGPASSMTSSEPPLEVDASADSNLDSKCGKNHRKAKFDSLQAPSQVKVNTTSMRPKCQEPVKSESRPSRIGGPTSWAAVAATPPNLKTSGVRVLKHTEPLPTTVVAIASTPSSSRIRRRALRAQRNPRRSGHLTELMKERMLLRYRSLLAQTTAPRRRGKERLTPKRKPHSHLKAGILGDRLVRRMLRQQAHPCGEQSMLTEASCSVVKIVLPSMPDLEAPVEEMVKKLAEFHDRAYKQTADAPAKRKNTRRIVCGFHEVIKSLKLNKLKFLIIASDLEKGAYEIEEEGTNQSEEAAGLPKKSNALAKTLKQAVDMARECGCPVMLAFKRRYLQKLCHKGAPVSCVGVINVAGAEDMAKKIIEKYRQAANAVDEQLFTMP</sequence>
<protein>
    <submittedName>
        <fullName evidence="5">Ribosomal_L7Ae domain-containing protein</fullName>
    </submittedName>
</protein>
<organism evidence="5">
    <name type="scientific">Taenia asiatica</name>
    <name type="common">Asian tapeworm</name>
    <dbReference type="NCBI Taxonomy" id="60517"/>
    <lineage>
        <taxon>Eukaryota</taxon>
        <taxon>Metazoa</taxon>
        <taxon>Spiralia</taxon>
        <taxon>Lophotrochozoa</taxon>
        <taxon>Platyhelminthes</taxon>
        <taxon>Cestoda</taxon>
        <taxon>Eucestoda</taxon>
        <taxon>Cyclophyllidea</taxon>
        <taxon>Taeniidae</taxon>
        <taxon>Taenia</taxon>
    </lineage>
</organism>
<evidence type="ECO:0000313" key="5">
    <source>
        <dbReference type="WBParaSite" id="TASK_0000033601-mRNA-1"/>
    </source>
</evidence>
<feature type="domain" description="Ribosomal protein eL8/eL30/eS12/Gadd45" evidence="2">
    <location>
        <begin position="477"/>
        <end position="591"/>
    </location>
</feature>
<dbReference type="AlphaFoldDB" id="A0A0R3VT05"/>
<dbReference type="STRING" id="60517.A0A0R3VT05"/>
<keyword evidence="4" id="KW-1185">Reference proteome</keyword>
<evidence type="ECO:0000256" key="1">
    <source>
        <dbReference type="SAM" id="MobiDB-lite"/>
    </source>
</evidence>
<feature type="region of interest" description="Disordered" evidence="1">
    <location>
        <begin position="235"/>
        <end position="313"/>
    </location>
</feature>
<name>A0A0R3VT05_TAEAS</name>
<feature type="compositionally biased region" description="Basic residues" evidence="1">
    <location>
        <begin position="390"/>
        <end position="405"/>
    </location>
</feature>
<dbReference type="Pfam" id="PF01248">
    <property type="entry name" value="Ribosomal_L7Ae"/>
    <property type="match status" value="1"/>
</dbReference>
<dbReference type="PANTHER" id="PTHR13284:SF4">
    <property type="entry name" value="C2H2-TYPE DOMAIN-CONTAINING PROTEIN"/>
    <property type="match status" value="1"/>
</dbReference>